<reference evidence="2 3" key="1">
    <citation type="submission" date="2020-05" db="EMBL/GenBank/DDBJ databases">
        <title>Identification and distribution of gene clusters putatively required for synthesis of sphingolipid metabolism inhibitors in phylogenetically diverse species of the filamentous fungus Fusarium.</title>
        <authorList>
            <person name="Kim H.-S."/>
            <person name="Busman M."/>
            <person name="Brown D.W."/>
            <person name="Divon H."/>
            <person name="Uhlig S."/>
            <person name="Proctor R.H."/>
        </authorList>
    </citation>
    <scope>NUCLEOTIDE SEQUENCE [LARGE SCALE GENOMIC DNA]</scope>
    <source>
        <strain evidence="2 3">NRRL 25196</strain>
    </source>
</reference>
<keyword evidence="3" id="KW-1185">Reference proteome</keyword>
<dbReference type="EMBL" id="JAAOAO010000550">
    <property type="protein sequence ID" value="KAF5537033.1"/>
    <property type="molecule type" value="Genomic_DNA"/>
</dbReference>
<organism evidence="2 3">
    <name type="scientific">Fusarium napiforme</name>
    <dbReference type="NCBI Taxonomy" id="42672"/>
    <lineage>
        <taxon>Eukaryota</taxon>
        <taxon>Fungi</taxon>
        <taxon>Dikarya</taxon>
        <taxon>Ascomycota</taxon>
        <taxon>Pezizomycotina</taxon>
        <taxon>Sordariomycetes</taxon>
        <taxon>Hypocreomycetidae</taxon>
        <taxon>Hypocreales</taxon>
        <taxon>Nectriaceae</taxon>
        <taxon>Fusarium</taxon>
        <taxon>Fusarium fujikuroi species complex</taxon>
    </lineage>
</organism>
<gene>
    <name evidence="2" type="ORF">FNAPI_11540</name>
</gene>
<evidence type="ECO:0000256" key="1">
    <source>
        <dbReference type="SAM" id="MobiDB-lite"/>
    </source>
</evidence>
<dbReference type="AlphaFoldDB" id="A0A8H5IJB4"/>
<name>A0A8H5IJB4_9HYPO</name>
<evidence type="ECO:0000313" key="2">
    <source>
        <dbReference type="EMBL" id="KAF5537033.1"/>
    </source>
</evidence>
<protein>
    <submittedName>
        <fullName evidence="2">Uncharacterized protein</fullName>
    </submittedName>
</protein>
<evidence type="ECO:0000313" key="3">
    <source>
        <dbReference type="Proteomes" id="UP000574317"/>
    </source>
</evidence>
<feature type="region of interest" description="Disordered" evidence="1">
    <location>
        <begin position="163"/>
        <end position="211"/>
    </location>
</feature>
<dbReference type="Proteomes" id="UP000574317">
    <property type="component" value="Unassembled WGS sequence"/>
</dbReference>
<feature type="region of interest" description="Disordered" evidence="1">
    <location>
        <begin position="228"/>
        <end position="248"/>
    </location>
</feature>
<sequence length="248" mass="27813">MRYVLVSHDEFPFNPKGSYLLAHARMVPSTIRHPTHPQHVSLLSVPLERSPVMEQLDLRYLVEGIHALLWSPVDRDISRIWEAMARLLGLWLVAPTARKTRPPLKGPLPTVFITIIAKKMPALCGKERTPLLLSTFMICTSALGGQDIHYDRVVTGEKVAIREGGEDFTPQPESNAPPYGPNESDSSEGRQRPRNASGRLPNTDELMSPWSPLQRRCLDSAISNRIHSATFWPRGQGTRRTTRNGANE</sequence>
<accession>A0A8H5IJB4</accession>
<proteinExistence type="predicted"/>
<comment type="caution">
    <text evidence="2">The sequence shown here is derived from an EMBL/GenBank/DDBJ whole genome shotgun (WGS) entry which is preliminary data.</text>
</comment>